<evidence type="ECO:0000256" key="3">
    <source>
        <dbReference type="ARBA" id="ARBA00022452"/>
    </source>
</evidence>
<dbReference type="GO" id="GO:0006826">
    <property type="term" value="P:iron ion transport"/>
    <property type="evidence" value="ECO:0007669"/>
    <property type="project" value="UniProtKB-KW"/>
</dbReference>
<dbReference type="InterPro" id="IPR000531">
    <property type="entry name" value="Beta-barrel_TonB"/>
</dbReference>
<evidence type="ECO:0000256" key="10">
    <source>
        <dbReference type="ARBA" id="ARBA00023237"/>
    </source>
</evidence>
<keyword evidence="2 11" id="KW-0813">Transport</keyword>
<keyword evidence="4" id="KW-0410">Iron transport</keyword>
<accession>A0AA41Z8I5</accession>
<keyword evidence="9 11" id="KW-0472">Membrane</keyword>
<evidence type="ECO:0000313" key="16">
    <source>
        <dbReference type="EMBL" id="MCW6534839.1"/>
    </source>
</evidence>
<dbReference type="PROSITE" id="PS52016">
    <property type="entry name" value="TONB_DEPENDENT_REC_3"/>
    <property type="match status" value="1"/>
</dbReference>
<evidence type="ECO:0000256" key="2">
    <source>
        <dbReference type="ARBA" id="ARBA00022448"/>
    </source>
</evidence>
<name>A0AA41Z8I5_9SPHN</name>
<dbReference type="PANTHER" id="PTHR32552">
    <property type="entry name" value="FERRICHROME IRON RECEPTOR-RELATED"/>
    <property type="match status" value="1"/>
</dbReference>
<keyword evidence="17" id="KW-1185">Reference proteome</keyword>
<keyword evidence="8 12" id="KW-0798">TonB box</keyword>
<comment type="caution">
    <text evidence="16">The sequence shown here is derived from an EMBL/GenBank/DDBJ whole genome shotgun (WGS) entry which is preliminary data.</text>
</comment>
<dbReference type="GO" id="GO:0009279">
    <property type="term" value="C:cell outer membrane"/>
    <property type="evidence" value="ECO:0007669"/>
    <property type="project" value="UniProtKB-SubCell"/>
</dbReference>
<dbReference type="Gene3D" id="2.40.170.20">
    <property type="entry name" value="TonB-dependent receptor, beta-barrel domain"/>
    <property type="match status" value="1"/>
</dbReference>
<keyword evidence="10 11" id="KW-0998">Cell outer membrane</keyword>
<evidence type="ECO:0000256" key="11">
    <source>
        <dbReference type="PROSITE-ProRule" id="PRU01360"/>
    </source>
</evidence>
<keyword evidence="7" id="KW-0406">Ion transport</keyword>
<dbReference type="Proteomes" id="UP001165565">
    <property type="component" value="Unassembled WGS sequence"/>
</dbReference>
<keyword evidence="5 11" id="KW-0812">Transmembrane</keyword>
<dbReference type="PANTHER" id="PTHR32552:SF81">
    <property type="entry name" value="TONB-DEPENDENT OUTER MEMBRANE RECEPTOR"/>
    <property type="match status" value="1"/>
</dbReference>
<feature type="signal peptide" evidence="13">
    <location>
        <begin position="1"/>
        <end position="26"/>
    </location>
</feature>
<dbReference type="EMBL" id="JANFAV010000004">
    <property type="protein sequence ID" value="MCW6534839.1"/>
    <property type="molecule type" value="Genomic_DNA"/>
</dbReference>
<dbReference type="InterPro" id="IPR039426">
    <property type="entry name" value="TonB-dep_rcpt-like"/>
</dbReference>
<evidence type="ECO:0000256" key="13">
    <source>
        <dbReference type="SAM" id="SignalP"/>
    </source>
</evidence>
<gene>
    <name evidence="16" type="ORF">NEE01_08580</name>
</gene>
<evidence type="ECO:0000256" key="1">
    <source>
        <dbReference type="ARBA" id="ARBA00004571"/>
    </source>
</evidence>
<organism evidence="16 17">
    <name type="scientific">Sphingomonas lycopersici</name>
    <dbReference type="NCBI Taxonomy" id="2951807"/>
    <lineage>
        <taxon>Bacteria</taxon>
        <taxon>Pseudomonadati</taxon>
        <taxon>Pseudomonadota</taxon>
        <taxon>Alphaproteobacteria</taxon>
        <taxon>Sphingomonadales</taxon>
        <taxon>Sphingomonadaceae</taxon>
        <taxon>Sphingomonas</taxon>
    </lineage>
</organism>
<evidence type="ECO:0000256" key="9">
    <source>
        <dbReference type="ARBA" id="ARBA00023136"/>
    </source>
</evidence>
<dbReference type="InterPro" id="IPR036942">
    <property type="entry name" value="Beta-barrel_TonB_sf"/>
</dbReference>
<proteinExistence type="inferred from homology"/>
<evidence type="ECO:0000256" key="6">
    <source>
        <dbReference type="ARBA" id="ARBA00023004"/>
    </source>
</evidence>
<feature type="domain" description="TonB-dependent receptor-like beta-barrel" evidence="14">
    <location>
        <begin position="321"/>
        <end position="765"/>
    </location>
</feature>
<comment type="subcellular location">
    <subcellularLocation>
        <location evidence="1 11">Cell outer membrane</location>
        <topology evidence="1 11">Multi-pass membrane protein</topology>
    </subcellularLocation>
</comment>
<comment type="similarity">
    <text evidence="11 12">Belongs to the TonB-dependent receptor family.</text>
</comment>
<evidence type="ECO:0000259" key="15">
    <source>
        <dbReference type="Pfam" id="PF07715"/>
    </source>
</evidence>
<evidence type="ECO:0000313" key="17">
    <source>
        <dbReference type="Proteomes" id="UP001165565"/>
    </source>
</evidence>
<feature type="chain" id="PRO_5041448973" evidence="13">
    <location>
        <begin position="27"/>
        <end position="799"/>
    </location>
</feature>
<keyword evidence="13" id="KW-0732">Signal</keyword>
<keyword evidence="6" id="KW-0408">Iron</keyword>
<evidence type="ECO:0000256" key="8">
    <source>
        <dbReference type="ARBA" id="ARBA00023077"/>
    </source>
</evidence>
<dbReference type="InterPro" id="IPR012910">
    <property type="entry name" value="Plug_dom"/>
</dbReference>
<evidence type="ECO:0000256" key="4">
    <source>
        <dbReference type="ARBA" id="ARBA00022496"/>
    </source>
</evidence>
<reference evidence="16" key="1">
    <citation type="submission" date="2022-06" db="EMBL/GenBank/DDBJ databases">
        <title>Sphingomonas sp. nov. isolated from rhizosphere soil of tomato.</title>
        <authorList>
            <person name="Dong H."/>
            <person name="Gao R."/>
        </authorList>
    </citation>
    <scope>NUCLEOTIDE SEQUENCE</scope>
    <source>
        <strain evidence="16">MMSM24</strain>
    </source>
</reference>
<keyword evidence="3 11" id="KW-1134">Transmembrane beta strand</keyword>
<evidence type="ECO:0000259" key="14">
    <source>
        <dbReference type="Pfam" id="PF00593"/>
    </source>
</evidence>
<dbReference type="Pfam" id="PF00593">
    <property type="entry name" value="TonB_dep_Rec_b-barrel"/>
    <property type="match status" value="1"/>
</dbReference>
<protein>
    <submittedName>
        <fullName evidence="16">TonB-dependent receptor</fullName>
    </submittedName>
</protein>
<dbReference type="Pfam" id="PF07715">
    <property type="entry name" value="Plug"/>
    <property type="match status" value="1"/>
</dbReference>
<dbReference type="RefSeq" id="WP_265268651.1">
    <property type="nucleotide sequence ID" value="NZ_JANFAV010000004.1"/>
</dbReference>
<evidence type="ECO:0000256" key="5">
    <source>
        <dbReference type="ARBA" id="ARBA00022692"/>
    </source>
</evidence>
<evidence type="ECO:0000256" key="12">
    <source>
        <dbReference type="RuleBase" id="RU003357"/>
    </source>
</evidence>
<keyword evidence="16" id="KW-0675">Receptor</keyword>
<dbReference type="SUPFAM" id="SSF56935">
    <property type="entry name" value="Porins"/>
    <property type="match status" value="1"/>
</dbReference>
<sequence length="799" mass="85300">MLKKSLRTALFSFTAVGALSSSQAFAQATDAAQAAPAAASTGGGLSDIVVTAQRRAENLQNVPVAVTALNQDTLGNFRVTDVSDLTGLAPNLQILSQGLQSIPTISIRGISSGVSNNSVDPKVGIYLDGVYIGRSVGAIFDLADIERVEVLRGPQGTLFGRNATGGAISLVTAAPTGEFGVNAYASYGNYDAFRTRVTVNLPALGPLSVKVTYLHDQNNGYMKNLIGGRSINLSLRDPSFGTLTYGDRFGAKNVNAFQVAARLQATDNLTVDYKFDYTQSKTMGSAVQLLGTPAGPTAPLAGGILAFQPLFGGITNLSTTRLDPVANATSPEDLNVQGHNVTVTLHANDNLEVKSITGVRSFDQQPNIFDLAGTGGIRFTAGQLAALLQGNVPGVFNPAVAPGPNDSMFSLLTSRKTRQKQFSEELQFVVTTKAIDLTAGLFYFHERSPATDILGIFQPVANGVVIPTPFDSIFGSGVTESIAVNSSMAAYAQGTYHVTPKLDITLGGRFTADNRETILIRTGSPGVGGGGILPPGTYKKSYEKFNYTGILTYRPTGDITAYAKIATGYVAGGILSAIPYNPETVASYELGLKSELFNRRLRANFAGFYVNYKDLQIQTFQNGVQRFENAGKARIWGVEAEIDAIPVERLTLSGTAGYTDFKYLKYVSELGDITDIVRANYIPKWNVRLSGQYDFPEFGGGGNMYFRMDGRWQSKAYPGALPTGVPALDALAVTRPYWIVDGRFGLVNLPMGGVKLGASLWVKNLLDKNDVFVFGPQVINQTAEFLVGRTFGADVTVKF</sequence>
<evidence type="ECO:0000256" key="7">
    <source>
        <dbReference type="ARBA" id="ARBA00023065"/>
    </source>
</evidence>
<dbReference type="AlphaFoldDB" id="A0AA41Z8I5"/>
<feature type="domain" description="TonB-dependent receptor plug" evidence="15">
    <location>
        <begin position="59"/>
        <end position="167"/>
    </location>
</feature>